<dbReference type="GO" id="GO:0051539">
    <property type="term" value="F:4 iron, 4 sulfur cluster binding"/>
    <property type="evidence" value="ECO:0007669"/>
    <property type="project" value="UniProtKB-KW"/>
</dbReference>
<dbReference type="GO" id="GO:0005737">
    <property type="term" value="C:cytoplasm"/>
    <property type="evidence" value="ECO:0007669"/>
    <property type="project" value="UniProtKB-SubCell"/>
</dbReference>
<feature type="binding site" evidence="10">
    <location>
        <position position="83"/>
    </location>
    <ligand>
        <name>[4Fe-4S] cluster</name>
        <dbReference type="ChEBI" id="CHEBI:49883"/>
    </ligand>
</feature>
<comment type="cofactor">
    <cofactor evidence="10">
        <name>[4Fe-4S] cluster</name>
        <dbReference type="ChEBI" id="CHEBI:49883"/>
    </cofactor>
    <text evidence="10">Binds 1 [4Fe-4S] cluster per subunit.</text>
</comment>
<keyword evidence="4 10" id="KW-0963">Cytoplasm</keyword>
<dbReference type="NCBIfam" id="NF006878">
    <property type="entry name" value="PRK09375.1-2"/>
    <property type="match status" value="1"/>
</dbReference>
<evidence type="ECO:0000256" key="1">
    <source>
        <dbReference type="ARBA" id="ARBA00005065"/>
    </source>
</evidence>
<feature type="binding site" evidence="10">
    <location>
        <begin position="109"/>
        <end position="111"/>
    </location>
    <ligand>
        <name>iminosuccinate</name>
        <dbReference type="ChEBI" id="CHEBI:77875"/>
    </ligand>
</feature>
<dbReference type="Gene3D" id="3.40.50.10800">
    <property type="entry name" value="NadA-like"/>
    <property type="match status" value="3"/>
</dbReference>
<evidence type="ECO:0000256" key="4">
    <source>
        <dbReference type="ARBA" id="ARBA00022490"/>
    </source>
</evidence>
<feature type="binding site" evidence="10">
    <location>
        <position position="126"/>
    </location>
    <ligand>
        <name>iminosuccinate</name>
        <dbReference type="ChEBI" id="CHEBI:77875"/>
    </ligand>
</feature>
<evidence type="ECO:0000256" key="2">
    <source>
        <dbReference type="ARBA" id="ARBA00012669"/>
    </source>
</evidence>
<evidence type="ECO:0000256" key="3">
    <source>
        <dbReference type="ARBA" id="ARBA00022485"/>
    </source>
</evidence>
<dbReference type="PANTHER" id="PTHR30573:SF0">
    <property type="entry name" value="QUINOLINATE SYNTHASE, CHLOROPLASTIC"/>
    <property type="match status" value="1"/>
</dbReference>
<evidence type="ECO:0000256" key="6">
    <source>
        <dbReference type="ARBA" id="ARBA00022679"/>
    </source>
</evidence>
<name>A0AAP2RD07_9EURY</name>
<feature type="binding site" evidence="10">
    <location>
        <position position="168"/>
    </location>
    <ligand>
        <name>[4Fe-4S] cluster</name>
        <dbReference type="ChEBI" id="CHEBI:49883"/>
    </ligand>
</feature>
<keyword evidence="9 10" id="KW-0411">Iron-sulfur</keyword>
<dbReference type="InterPro" id="IPR003473">
    <property type="entry name" value="NadA"/>
</dbReference>
<keyword evidence="7 10" id="KW-0479">Metal-binding</keyword>
<feature type="binding site" evidence="10">
    <location>
        <position position="21"/>
    </location>
    <ligand>
        <name>iminosuccinate</name>
        <dbReference type="ChEBI" id="CHEBI:77875"/>
    </ligand>
</feature>
<organism evidence="11 12">
    <name type="scientific">Methanooceanicella nereidis</name>
    <dbReference type="NCBI Taxonomy" id="2052831"/>
    <lineage>
        <taxon>Archaea</taxon>
        <taxon>Methanobacteriati</taxon>
        <taxon>Methanobacteriota</taxon>
        <taxon>Stenosarchaea group</taxon>
        <taxon>Methanomicrobia</taxon>
        <taxon>Methanocellales</taxon>
        <taxon>Methanocellaceae</taxon>
        <taxon>Methanooceanicella</taxon>
    </lineage>
</organism>
<feature type="binding site" evidence="10">
    <location>
        <position position="38"/>
    </location>
    <ligand>
        <name>iminosuccinate</name>
        <dbReference type="ChEBI" id="CHEBI:77875"/>
    </ligand>
</feature>
<feature type="binding site" evidence="10">
    <location>
        <begin position="194"/>
        <end position="196"/>
    </location>
    <ligand>
        <name>iminosuccinate</name>
        <dbReference type="ChEBI" id="CHEBI:77875"/>
    </ligand>
</feature>
<dbReference type="SUPFAM" id="SSF142754">
    <property type="entry name" value="NadA-like"/>
    <property type="match status" value="1"/>
</dbReference>
<comment type="catalytic activity">
    <reaction evidence="10">
        <text>iminosuccinate + dihydroxyacetone phosphate = quinolinate + phosphate + 2 H2O + H(+)</text>
        <dbReference type="Rhea" id="RHEA:25888"/>
        <dbReference type="ChEBI" id="CHEBI:15377"/>
        <dbReference type="ChEBI" id="CHEBI:15378"/>
        <dbReference type="ChEBI" id="CHEBI:29959"/>
        <dbReference type="ChEBI" id="CHEBI:43474"/>
        <dbReference type="ChEBI" id="CHEBI:57642"/>
        <dbReference type="ChEBI" id="CHEBI:77875"/>
        <dbReference type="EC" id="2.5.1.72"/>
    </reaction>
</comment>
<evidence type="ECO:0000313" key="11">
    <source>
        <dbReference type="EMBL" id="MCD1294636.1"/>
    </source>
</evidence>
<keyword evidence="12" id="KW-1185">Reference proteome</keyword>
<comment type="subcellular location">
    <subcellularLocation>
        <location evidence="10">Cytoplasm</location>
    </subcellularLocation>
</comment>
<gene>
    <name evidence="10" type="primary">nadA</name>
    <name evidence="11" type="ORF">CUJ83_06435</name>
</gene>
<feature type="binding site" evidence="10">
    <location>
        <position position="255"/>
    </location>
    <ligand>
        <name>[4Fe-4S] cluster</name>
        <dbReference type="ChEBI" id="CHEBI:49883"/>
    </ligand>
</feature>
<dbReference type="InterPro" id="IPR023066">
    <property type="entry name" value="Quinolinate_synth_type2"/>
</dbReference>
<evidence type="ECO:0000313" key="12">
    <source>
        <dbReference type="Proteomes" id="UP001320159"/>
    </source>
</evidence>
<keyword evidence="6 10" id="KW-0808">Transferase</keyword>
<keyword evidence="8 10" id="KW-0408">Iron</keyword>
<dbReference type="GO" id="GO:0008987">
    <property type="term" value="F:quinolinate synthetase A activity"/>
    <property type="evidence" value="ECO:0007669"/>
    <property type="project" value="UniProtKB-UniRule"/>
</dbReference>
<keyword evidence="3 10" id="KW-0004">4Fe-4S</keyword>
<dbReference type="GO" id="GO:0046872">
    <property type="term" value="F:metal ion binding"/>
    <property type="evidence" value="ECO:0007669"/>
    <property type="project" value="UniProtKB-KW"/>
</dbReference>
<accession>A0AAP2RD07</accession>
<dbReference type="NCBIfam" id="TIGR00550">
    <property type="entry name" value="nadA"/>
    <property type="match status" value="1"/>
</dbReference>
<dbReference type="HAMAP" id="MF_00568">
    <property type="entry name" value="NadA_type2"/>
    <property type="match status" value="1"/>
</dbReference>
<dbReference type="EC" id="2.5.1.72" evidence="2 10"/>
<evidence type="ECO:0000256" key="5">
    <source>
        <dbReference type="ARBA" id="ARBA00022642"/>
    </source>
</evidence>
<evidence type="ECO:0000256" key="8">
    <source>
        <dbReference type="ARBA" id="ARBA00023004"/>
    </source>
</evidence>
<dbReference type="Pfam" id="PF02445">
    <property type="entry name" value="NadA"/>
    <property type="match status" value="1"/>
</dbReference>
<protein>
    <recommendedName>
        <fullName evidence="2 10">Quinolinate synthase</fullName>
        <ecNumber evidence="2 10">2.5.1.72</ecNumber>
    </recommendedName>
</protein>
<feature type="binding site" evidence="10">
    <location>
        <position position="211"/>
    </location>
    <ligand>
        <name>iminosuccinate</name>
        <dbReference type="ChEBI" id="CHEBI:77875"/>
    </ligand>
</feature>
<dbReference type="GO" id="GO:0034628">
    <property type="term" value="P:'de novo' NAD+ biosynthetic process from L-aspartate"/>
    <property type="evidence" value="ECO:0007669"/>
    <property type="project" value="TreeGrafter"/>
</dbReference>
<comment type="pathway">
    <text evidence="1 10">Cofactor biosynthesis; NAD(+) biosynthesis; quinolinate from iminoaspartate: step 1/1.</text>
</comment>
<comment type="caution">
    <text evidence="11">The sequence shown here is derived from an EMBL/GenBank/DDBJ whole genome shotgun (WGS) entry which is preliminary data.</text>
</comment>
<evidence type="ECO:0000256" key="9">
    <source>
        <dbReference type="ARBA" id="ARBA00023014"/>
    </source>
</evidence>
<evidence type="ECO:0000256" key="7">
    <source>
        <dbReference type="ARBA" id="ARBA00022723"/>
    </source>
</evidence>
<dbReference type="AlphaFoldDB" id="A0AAP2RD07"/>
<dbReference type="PANTHER" id="PTHR30573">
    <property type="entry name" value="QUINOLINATE SYNTHETASE A"/>
    <property type="match status" value="1"/>
</dbReference>
<dbReference type="EMBL" id="PGCK01000004">
    <property type="protein sequence ID" value="MCD1294636.1"/>
    <property type="molecule type" value="Genomic_DNA"/>
</dbReference>
<dbReference type="NCBIfam" id="NF006879">
    <property type="entry name" value="PRK09375.1-4"/>
    <property type="match status" value="1"/>
</dbReference>
<dbReference type="Proteomes" id="UP001320159">
    <property type="component" value="Unassembled WGS sequence"/>
</dbReference>
<reference evidence="11 12" key="1">
    <citation type="submission" date="2017-11" db="EMBL/GenBank/DDBJ databases">
        <title>Isolation and Characterization of Family Methanocellaceae Species from Potential Methane Hydrate Area Offshore Southwestern Taiwan.</title>
        <authorList>
            <person name="Zhang W.-L."/>
            <person name="Chen W.-C."/>
            <person name="Lai M.-C."/>
            <person name="Chen S.-C."/>
        </authorList>
    </citation>
    <scope>NUCLEOTIDE SEQUENCE [LARGE SCALE GENOMIC DNA]</scope>
    <source>
        <strain evidence="11 12">CWC-04</strain>
    </source>
</reference>
<sequence>MSLIDEILTLKKERNAVILAHNYQRGEVQDIADYTGDSLGLSKKAVEVDADVIVFCGVDFMGESAAILNPDKTVLLPRPEAGCPMADMITPLELQLFKKEHPDAAVVCYVNSSAAIKAESDVCCTSSNSIQVVNSLEEDEVIFVPDQNLANYTQRFTSKKIYPWHGFCPTHHQITAGDVLEAKAKHPGADVIVHPECRKEVIELADGAFSTDGMLKYARATSKDIIVGTEIGMIHRLKKENPGRNFYPISDFVVCPNMKVNTLETVRDSLRDMKTVIKVPEDIRIKAKRALDRMLEVGRGDR</sequence>
<dbReference type="InterPro" id="IPR036094">
    <property type="entry name" value="NadA_sf"/>
</dbReference>
<comment type="function">
    <text evidence="10">Catalyzes the condensation of iminoaspartate with dihydroxyacetone phosphate to form quinolinate.</text>
</comment>
<dbReference type="RefSeq" id="WP_230741471.1">
    <property type="nucleotide sequence ID" value="NZ_PGCK01000004.1"/>
</dbReference>
<keyword evidence="5 10" id="KW-0662">Pyridine nucleotide biosynthesis</keyword>
<comment type="similarity">
    <text evidence="10">Belongs to the quinolinate synthase family. Type 2 subfamily.</text>
</comment>
<dbReference type="FunFam" id="3.40.50.10800:FF:000003">
    <property type="entry name" value="Quinolinate synthase A"/>
    <property type="match status" value="1"/>
</dbReference>
<evidence type="ECO:0000256" key="10">
    <source>
        <dbReference type="HAMAP-Rule" id="MF_00568"/>
    </source>
</evidence>
<proteinExistence type="inferred from homology"/>